<comment type="caution">
    <text evidence="2">The sequence shown here is derived from an EMBL/GenBank/DDBJ whole genome shotgun (WGS) entry which is preliminary data.</text>
</comment>
<evidence type="ECO:0000313" key="2">
    <source>
        <dbReference type="EMBL" id="KAK2140487.1"/>
    </source>
</evidence>
<evidence type="ECO:0000256" key="1">
    <source>
        <dbReference type="SAM" id="MobiDB-lite"/>
    </source>
</evidence>
<feature type="region of interest" description="Disordered" evidence="1">
    <location>
        <begin position="13"/>
        <end position="56"/>
    </location>
</feature>
<dbReference type="AlphaFoldDB" id="A0AAD9IT43"/>
<reference evidence="2" key="1">
    <citation type="journal article" date="2023" name="Mol. Biol. Evol.">
        <title>Third-Generation Sequencing Reveals the Adaptive Role of the Epigenome in Three Deep-Sea Polychaetes.</title>
        <authorList>
            <person name="Perez M."/>
            <person name="Aroh O."/>
            <person name="Sun Y."/>
            <person name="Lan Y."/>
            <person name="Juniper S.K."/>
            <person name="Young C.R."/>
            <person name="Angers B."/>
            <person name="Qian P.Y."/>
        </authorList>
    </citation>
    <scope>NUCLEOTIDE SEQUENCE</scope>
    <source>
        <strain evidence="2">P08H-3</strain>
    </source>
</reference>
<protein>
    <submittedName>
        <fullName evidence="2">Uncharacterized protein</fullName>
    </submittedName>
</protein>
<dbReference type="Proteomes" id="UP001208570">
    <property type="component" value="Unassembled WGS sequence"/>
</dbReference>
<accession>A0AAD9IT43</accession>
<name>A0AAD9IT43_9ANNE</name>
<sequence>MVDIPRIVINHICSSTNDPVPSPDDSTTHSNTDRQYSTEIPLDSSDESPAEMSDNPAVCTTATRAAQVLDLCHKQGYDEDESSGTDYAGT</sequence>
<feature type="compositionally biased region" description="Polar residues" evidence="1">
    <location>
        <begin position="13"/>
        <end position="38"/>
    </location>
</feature>
<dbReference type="EMBL" id="JAODUP010001339">
    <property type="protein sequence ID" value="KAK2140487.1"/>
    <property type="molecule type" value="Genomic_DNA"/>
</dbReference>
<organism evidence="2 3">
    <name type="scientific">Paralvinella palmiformis</name>
    <dbReference type="NCBI Taxonomy" id="53620"/>
    <lineage>
        <taxon>Eukaryota</taxon>
        <taxon>Metazoa</taxon>
        <taxon>Spiralia</taxon>
        <taxon>Lophotrochozoa</taxon>
        <taxon>Annelida</taxon>
        <taxon>Polychaeta</taxon>
        <taxon>Sedentaria</taxon>
        <taxon>Canalipalpata</taxon>
        <taxon>Terebellida</taxon>
        <taxon>Terebelliformia</taxon>
        <taxon>Alvinellidae</taxon>
        <taxon>Paralvinella</taxon>
    </lineage>
</organism>
<evidence type="ECO:0000313" key="3">
    <source>
        <dbReference type="Proteomes" id="UP001208570"/>
    </source>
</evidence>
<proteinExistence type="predicted"/>
<gene>
    <name evidence="2" type="ORF">LSH36_1340g00012</name>
</gene>
<keyword evidence="3" id="KW-1185">Reference proteome</keyword>